<dbReference type="GO" id="GO:0008716">
    <property type="term" value="F:D-alanine-D-alanine ligase activity"/>
    <property type="evidence" value="ECO:0007669"/>
    <property type="project" value="UniProtKB-UniRule"/>
</dbReference>
<reference evidence="29" key="1">
    <citation type="submission" date="2016-10" db="EMBL/GenBank/DDBJ databases">
        <authorList>
            <person name="Varghese N."/>
            <person name="Submissions S."/>
        </authorList>
    </citation>
    <scope>NUCLEOTIDE SEQUENCE [LARGE SCALE GENOMIC DNA]</scope>
    <source>
        <strain evidence="29">CGMCC 1.8895</strain>
    </source>
</reference>
<name>A0A1G9BA45_9BACL</name>
<dbReference type="FunFam" id="3.30.470.20:FF:000008">
    <property type="entry name" value="D-alanine--D-alanine ligase"/>
    <property type="match status" value="1"/>
</dbReference>
<dbReference type="AlphaFoldDB" id="A0A1G9BA45"/>
<evidence type="ECO:0000256" key="7">
    <source>
        <dbReference type="ARBA" id="ARBA00022490"/>
    </source>
</evidence>
<evidence type="ECO:0000256" key="4">
    <source>
        <dbReference type="ARBA" id="ARBA00004752"/>
    </source>
</evidence>
<dbReference type="InterPro" id="IPR013815">
    <property type="entry name" value="ATP_grasp_subdomain_1"/>
</dbReference>
<evidence type="ECO:0000256" key="12">
    <source>
        <dbReference type="ARBA" id="ARBA00022842"/>
    </source>
</evidence>
<accession>A0A1G9BA45</accession>
<comment type="cofactor">
    <cofactor evidence="1">
        <name>Mn(2+)</name>
        <dbReference type="ChEBI" id="CHEBI:29035"/>
    </cofactor>
</comment>
<keyword evidence="16 22" id="KW-0961">Cell wall biogenesis/degradation</keyword>
<evidence type="ECO:0000256" key="26">
    <source>
        <dbReference type="PROSITE-ProRule" id="PRU00409"/>
    </source>
</evidence>
<dbReference type="Gene3D" id="3.40.50.20">
    <property type="match status" value="1"/>
</dbReference>
<feature type="binding site" evidence="25">
    <location>
        <position position="305"/>
    </location>
    <ligand>
        <name>Mg(2+)</name>
        <dbReference type="ChEBI" id="CHEBI:18420"/>
        <label>2</label>
    </ligand>
</feature>
<dbReference type="GO" id="GO:0008360">
    <property type="term" value="P:regulation of cell shape"/>
    <property type="evidence" value="ECO:0007669"/>
    <property type="project" value="UniProtKB-KW"/>
</dbReference>
<keyword evidence="10 24" id="KW-0547">Nucleotide-binding</keyword>
<feature type="binding site" evidence="25">
    <location>
        <position position="290"/>
    </location>
    <ligand>
        <name>Mg(2+)</name>
        <dbReference type="ChEBI" id="CHEBI:18420"/>
        <label>1</label>
    </ligand>
</feature>
<feature type="binding site" evidence="25">
    <location>
        <position position="303"/>
    </location>
    <ligand>
        <name>Mg(2+)</name>
        <dbReference type="ChEBI" id="CHEBI:18420"/>
        <label>2</label>
    </ligand>
</feature>
<dbReference type="Proteomes" id="UP000199008">
    <property type="component" value="Unassembled WGS sequence"/>
</dbReference>
<dbReference type="PANTHER" id="PTHR23132:SF25">
    <property type="entry name" value="D-ALANINE--D-ALANINE LIGASE A"/>
    <property type="match status" value="1"/>
</dbReference>
<dbReference type="PROSITE" id="PS50975">
    <property type="entry name" value="ATP_GRASP"/>
    <property type="match status" value="1"/>
</dbReference>
<feature type="binding site" evidence="25">
    <location>
        <position position="303"/>
    </location>
    <ligand>
        <name>Mg(2+)</name>
        <dbReference type="ChEBI" id="CHEBI:18420"/>
        <label>1</label>
    </ligand>
</feature>
<dbReference type="RefSeq" id="WP_092984288.1">
    <property type="nucleotide sequence ID" value="NZ_FNFY01000002.1"/>
</dbReference>
<dbReference type="EC" id="6.3.2.4" evidence="6 22"/>
<keyword evidence="12 25" id="KW-0460">Magnesium</keyword>
<dbReference type="Pfam" id="PF01820">
    <property type="entry name" value="Dala_Dala_lig_N"/>
    <property type="match status" value="1"/>
</dbReference>
<dbReference type="HAMAP" id="MF_00047">
    <property type="entry name" value="Dala_Dala_lig"/>
    <property type="match status" value="1"/>
</dbReference>
<feature type="domain" description="ATP-grasp" evidence="27">
    <location>
        <begin position="133"/>
        <end position="336"/>
    </location>
</feature>
<evidence type="ECO:0000256" key="22">
    <source>
        <dbReference type="HAMAP-Rule" id="MF_00047"/>
    </source>
</evidence>
<dbReference type="Pfam" id="PF07478">
    <property type="entry name" value="Dala_Dala_lig_C"/>
    <property type="match status" value="1"/>
</dbReference>
<evidence type="ECO:0000256" key="10">
    <source>
        <dbReference type="ARBA" id="ARBA00022741"/>
    </source>
</evidence>
<dbReference type="NCBIfam" id="NF002378">
    <property type="entry name" value="PRK01372.1"/>
    <property type="match status" value="1"/>
</dbReference>
<evidence type="ECO:0000256" key="2">
    <source>
        <dbReference type="ARBA" id="ARBA00003921"/>
    </source>
</evidence>
<dbReference type="GO" id="GO:0005524">
    <property type="term" value="F:ATP binding"/>
    <property type="evidence" value="ECO:0007669"/>
    <property type="project" value="UniProtKB-UniRule"/>
</dbReference>
<dbReference type="Gene3D" id="3.30.470.20">
    <property type="entry name" value="ATP-grasp fold, B domain"/>
    <property type="match status" value="1"/>
</dbReference>
<dbReference type="GO" id="GO:0009252">
    <property type="term" value="P:peptidoglycan biosynthetic process"/>
    <property type="evidence" value="ECO:0007669"/>
    <property type="project" value="UniProtKB-UniRule"/>
</dbReference>
<evidence type="ECO:0000256" key="11">
    <source>
        <dbReference type="ARBA" id="ARBA00022840"/>
    </source>
</evidence>
<dbReference type="FunFam" id="3.30.1490.20:FF:000007">
    <property type="entry name" value="D-alanine--D-alanine ligase"/>
    <property type="match status" value="1"/>
</dbReference>
<keyword evidence="13 22" id="KW-0133">Cell shape</keyword>
<evidence type="ECO:0000256" key="14">
    <source>
        <dbReference type="ARBA" id="ARBA00022984"/>
    </source>
</evidence>
<proteinExistence type="inferred from homology"/>
<dbReference type="InterPro" id="IPR005905">
    <property type="entry name" value="D_ala_D_ala"/>
</dbReference>
<dbReference type="InterPro" id="IPR016185">
    <property type="entry name" value="PreATP-grasp_dom_sf"/>
</dbReference>
<protein>
    <recommendedName>
        <fullName evidence="19 22">D-alanine--D-alanine ligase</fullName>
        <ecNumber evidence="6 22">6.3.2.4</ecNumber>
    </recommendedName>
    <alternativeName>
        <fullName evidence="21 22">D-Ala-D-Ala ligase</fullName>
    </alternativeName>
    <alternativeName>
        <fullName evidence="20 22">D-alanylalanine synthetase</fullName>
    </alternativeName>
</protein>
<comment type="catalytic activity">
    <reaction evidence="17 22">
        <text>2 D-alanine + ATP = D-alanyl-D-alanine + ADP + phosphate + H(+)</text>
        <dbReference type="Rhea" id="RHEA:11224"/>
        <dbReference type="ChEBI" id="CHEBI:15378"/>
        <dbReference type="ChEBI" id="CHEBI:30616"/>
        <dbReference type="ChEBI" id="CHEBI:43474"/>
        <dbReference type="ChEBI" id="CHEBI:57416"/>
        <dbReference type="ChEBI" id="CHEBI:57822"/>
        <dbReference type="ChEBI" id="CHEBI:456216"/>
        <dbReference type="EC" id="6.3.2.4"/>
    </reaction>
</comment>
<keyword evidence="9 25" id="KW-0479">Metal-binding</keyword>
<evidence type="ECO:0000256" key="15">
    <source>
        <dbReference type="ARBA" id="ARBA00023211"/>
    </source>
</evidence>
<keyword evidence="8 22" id="KW-0436">Ligase</keyword>
<comment type="pathway">
    <text evidence="4 22">Cell wall biogenesis; peptidoglycan biosynthesis.</text>
</comment>
<keyword evidence="7 22" id="KW-0963">Cytoplasm</keyword>
<evidence type="ECO:0000256" key="18">
    <source>
        <dbReference type="ARBA" id="ARBA00060592"/>
    </source>
</evidence>
<feature type="active site" evidence="23">
    <location>
        <position position="16"/>
    </location>
</feature>
<evidence type="ECO:0000256" key="8">
    <source>
        <dbReference type="ARBA" id="ARBA00022598"/>
    </source>
</evidence>
<evidence type="ECO:0000256" key="1">
    <source>
        <dbReference type="ARBA" id="ARBA00001936"/>
    </source>
</evidence>
<keyword evidence="14 22" id="KW-0573">Peptidoglycan synthesis</keyword>
<dbReference type="GO" id="GO:0071555">
    <property type="term" value="P:cell wall organization"/>
    <property type="evidence" value="ECO:0007669"/>
    <property type="project" value="UniProtKB-KW"/>
</dbReference>
<keyword evidence="15 25" id="KW-0464">Manganese</keyword>
<dbReference type="PROSITE" id="PS00844">
    <property type="entry name" value="DALA_DALA_LIGASE_2"/>
    <property type="match status" value="1"/>
</dbReference>
<evidence type="ECO:0000313" key="29">
    <source>
        <dbReference type="Proteomes" id="UP000199008"/>
    </source>
</evidence>
<dbReference type="OrthoDB" id="9813261at2"/>
<dbReference type="EMBL" id="FNFY01000002">
    <property type="protein sequence ID" value="SDK36398.1"/>
    <property type="molecule type" value="Genomic_DNA"/>
</dbReference>
<dbReference type="UniPathway" id="UPA00219"/>
<comment type="cofactor">
    <cofactor evidence="25">
        <name>Mg(2+)</name>
        <dbReference type="ChEBI" id="CHEBI:18420"/>
    </cofactor>
    <cofactor evidence="25">
        <name>Mn(2+)</name>
        <dbReference type="ChEBI" id="CHEBI:29035"/>
    </cofactor>
    <text evidence="25">Binds 2 magnesium or manganese ions per subunit.</text>
</comment>
<comment type="subcellular location">
    <subcellularLocation>
        <location evidence="3 22">Cytoplasm</location>
    </subcellularLocation>
</comment>
<evidence type="ECO:0000256" key="3">
    <source>
        <dbReference type="ARBA" id="ARBA00004496"/>
    </source>
</evidence>
<feature type="active site" evidence="23">
    <location>
        <position position="179"/>
    </location>
</feature>
<feature type="binding site" evidence="24">
    <location>
        <begin position="209"/>
        <end position="216"/>
    </location>
    <ligand>
        <name>ATP</name>
        <dbReference type="ChEBI" id="CHEBI:30616"/>
    </ligand>
</feature>
<keyword evidence="11 26" id="KW-0067">ATP-binding</keyword>
<dbReference type="SUPFAM" id="SSF56059">
    <property type="entry name" value="Glutathione synthetase ATP-binding domain-like"/>
    <property type="match status" value="1"/>
</dbReference>
<dbReference type="InterPro" id="IPR011761">
    <property type="entry name" value="ATP-grasp"/>
</dbReference>
<evidence type="ECO:0000256" key="19">
    <source>
        <dbReference type="ARBA" id="ARBA00068427"/>
    </source>
</evidence>
<comment type="function">
    <text evidence="2 22">Cell wall formation.</text>
</comment>
<evidence type="ECO:0000256" key="5">
    <source>
        <dbReference type="ARBA" id="ARBA00010871"/>
    </source>
</evidence>
<dbReference type="InterPro" id="IPR011127">
    <property type="entry name" value="Dala_Dala_lig_N"/>
</dbReference>
<dbReference type="InterPro" id="IPR000291">
    <property type="entry name" value="D-Ala_lig_Van_CS"/>
</dbReference>
<evidence type="ECO:0000256" key="25">
    <source>
        <dbReference type="PIRSR" id="PIRSR039102-3"/>
    </source>
</evidence>
<evidence type="ECO:0000256" key="17">
    <source>
        <dbReference type="ARBA" id="ARBA00047614"/>
    </source>
</evidence>
<feature type="binding site" evidence="24">
    <location>
        <begin position="179"/>
        <end position="180"/>
    </location>
    <ligand>
        <name>ATP</name>
        <dbReference type="ChEBI" id="CHEBI:30616"/>
    </ligand>
</feature>
<evidence type="ECO:0000256" key="21">
    <source>
        <dbReference type="ARBA" id="ARBA00077154"/>
    </source>
</evidence>
<comment type="pathway">
    <text evidence="18">Glycan biosynthesis.</text>
</comment>
<feature type="active site" evidence="23">
    <location>
        <position position="314"/>
    </location>
</feature>
<evidence type="ECO:0000259" key="27">
    <source>
        <dbReference type="PROSITE" id="PS50975"/>
    </source>
</evidence>
<dbReference type="PROSITE" id="PS00843">
    <property type="entry name" value="DALA_DALA_LIGASE_1"/>
    <property type="match status" value="1"/>
</dbReference>
<feature type="binding site" evidence="24">
    <location>
        <begin position="171"/>
        <end position="173"/>
    </location>
    <ligand>
        <name>ATP</name>
        <dbReference type="ChEBI" id="CHEBI:30616"/>
    </ligand>
</feature>
<evidence type="ECO:0000256" key="6">
    <source>
        <dbReference type="ARBA" id="ARBA00012216"/>
    </source>
</evidence>
<evidence type="ECO:0000256" key="20">
    <source>
        <dbReference type="ARBA" id="ARBA00076288"/>
    </source>
</evidence>
<dbReference type="PANTHER" id="PTHR23132">
    <property type="entry name" value="D-ALANINE--D-ALANINE LIGASE"/>
    <property type="match status" value="1"/>
</dbReference>
<evidence type="ECO:0000256" key="16">
    <source>
        <dbReference type="ARBA" id="ARBA00023316"/>
    </source>
</evidence>
<evidence type="ECO:0000256" key="13">
    <source>
        <dbReference type="ARBA" id="ARBA00022960"/>
    </source>
</evidence>
<evidence type="ECO:0000313" key="28">
    <source>
        <dbReference type="EMBL" id="SDK36398.1"/>
    </source>
</evidence>
<dbReference type="NCBIfam" id="NF002528">
    <property type="entry name" value="PRK01966.1-4"/>
    <property type="match status" value="1"/>
</dbReference>
<dbReference type="NCBIfam" id="TIGR01205">
    <property type="entry name" value="D_ala_D_alaTIGR"/>
    <property type="match status" value="1"/>
</dbReference>
<dbReference type="GO" id="GO:0005829">
    <property type="term" value="C:cytosol"/>
    <property type="evidence" value="ECO:0007669"/>
    <property type="project" value="TreeGrafter"/>
</dbReference>
<dbReference type="PIRSF" id="PIRSF039102">
    <property type="entry name" value="Ddl/VanB"/>
    <property type="match status" value="1"/>
</dbReference>
<sequence length="353" mass="38600">MTKLNIGLLYGGKSTEHEVSMRSAESILTVLDKDKYDITLIHISKEGKWLHAPGNERIADLSVDETANKLTVRPSGQLAGLPADVKLDVILPVLHGTFGEDGTVQGLLEIAEIPYVGCNIRSSAVCMDKDMTKRLLKLEGIGVAEGILFKHHEKDDVDFAEVKQKLGLPMFVKPVNQGSSVGVSKVTDEDSFSEALALAFKYDTKVIVESALEGREVEVSVLGNSNPFVSVPGEIIPDDGFYSYESKYTDENGAALEIPAKVDEETVKNLQDVALKTFETLDCEGMARVDMFLCVDGSIYVNEVNTFPGFTSISMYPKLLEVSGVGYRELVDRLITLAVERHELEAGLTTDFT</sequence>
<evidence type="ECO:0000256" key="9">
    <source>
        <dbReference type="ARBA" id="ARBA00022723"/>
    </source>
</evidence>
<feature type="binding site" evidence="24">
    <location>
        <begin position="302"/>
        <end position="303"/>
    </location>
    <ligand>
        <name>ATP</name>
        <dbReference type="ChEBI" id="CHEBI:30616"/>
    </ligand>
</feature>
<dbReference type="Gene3D" id="3.30.1490.20">
    <property type="entry name" value="ATP-grasp fold, A domain"/>
    <property type="match status" value="1"/>
</dbReference>
<dbReference type="GO" id="GO:0046872">
    <property type="term" value="F:metal ion binding"/>
    <property type="evidence" value="ECO:0007669"/>
    <property type="project" value="UniProtKB-KW"/>
</dbReference>
<dbReference type="SUPFAM" id="SSF52440">
    <property type="entry name" value="PreATP-grasp domain"/>
    <property type="match status" value="1"/>
</dbReference>
<organism evidence="28 29">
    <name type="scientific">Lacicoccus qingdaonensis</name>
    <dbReference type="NCBI Taxonomy" id="576118"/>
    <lineage>
        <taxon>Bacteria</taxon>
        <taxon>Bacillati</taxon>
        <taxon>Bacillota</taxon>
        <taxon>Bacilli</taxon>
        <taxon>Bacillales</taxon>
        <taxon>Salinicoccaceae</taxon>
        <taxon>Lacicoccus</taxon>
    </lineage>
</organism>
<dbReference type="STRING" id="576118.SAMN05216216_102179"/>
<dbReference type="InterPro" id="IPR011095">
    <property type="entry name" value="Dala_Dala_lig_C"/>
</dbReference>
<comment type="similarity">
    <text evidence="5 22">Belongs to the D-alanine--D-alanine ligase family.</text>
</comment>
<evidence type="ECO:0000256" key="24">
    <source>
        <dbReference type="PIRSR" id="PIRSR039102-2"/>
    </source>
</evidence>
<gene>
    <name evidence="22" type="primary">ddl</name>
    <name evidence="28" type="ORF">SAMN05216216_102179</name>
</gene>
<keyword evidence="29" id="KW-1185">Reference proteome</keyword>
<feature type="binding site" evidence="24">
    <location>
        <position position="129"/>
    </location>
    <ligand>
        <name>ATP</name>
        <dbReference type="ChEBI" id="CHEBI:30616"/>
    </ligand>
</feature>
<evidence type="ECO:0000256" key="23">
    <source>
        <dbReference type="PIRSR" id="PIRSR039102-1"/>
    </source>
</evidence>